<dbReference type="KEGG" id="pxu:106116597"/>
<evidence type="ECO:0000259" key="8">
    <source>
        <dbReference type="PROSITE" id="PS50850"/>
    </source>
</evidence>
<dbReference type="Gene3D" id="1.20.1250.20">
    <property type="entry name" value="MFS general substrate transporter like domains"/>
    <property type="match status" value="1"/>
</dbReference>
<feature type="transmembrane region" description="Helical" evidence="7">
    <location>
        <begin position="42"/>
        <end position="63"/>
    </location>
</feature>
<evidence type="ECO:0000313" key="9">
    <source>
        <dbReference type="RefSeq" id="XP_013165931.1"/>
    </source>
</evidence>
<evidence type="ECO:0000256" key="6">
    <source>
        <dbReference type="ARBA" id="ARBA00023136"/>
    </source>
</evidence>
<protein>
    <submittedName>
        <fullName evidence="9">Synaptic vesicle glycoprotein 2C-like</fullName>
    </submittedName>
</protein>
<comment type="similarity">
    <text evidence="2">Belongs to the major facilitator superfamily.</text>
</comment>
<dbReference type="Pfam" id="PF00083">
    <property type="entry name" value="Sugar_tr"/>
    <property type="match status" value="1"/>
</dbReference>
<dbReference type="AlphaFoldDB" id="A0AAJ7E7E8"/>
<dbReference type="PANTHER" id="PTHR23511:SF36">
    <property type="entry name" value="EG:BACR7A4.13 PROTEIN-RELATED"/>
    <property type="match status" value="1"/>
</dbReference>
<keyword evidence="3" id="KW-0813">Transport</keyword>
<dbReference type="Pfam" id="PF07690">
    <property type="entry name" value="MFS_1"/>
    <property type="match status" value="1"/>
</dbReference>
<feature type="transmembrane region" description="Helical" evidence="7">
    <location>
        <begin position="412"/>
        <end position="431"/>
    </location>
</feature>
<evidence type="ECO:0000256" key="7">
    <source>
        <dbReference type="SAM" id="Phobius"/>
    </source>
</evidence>
<feature type="transmembrane region" description="Helical" evidence="7">
    <location>
        <begin position="83"/>
        <end position="100"/>
    </location>
</feature>
<dbReference type="InterPro" id="IPR005828">
    <property type="entry name" value="MFS_sugar_transport-like"/>
</dbReference>
<dbReference type="InterPro" id="IPR011701">
    <property type="entry name" value="MFS"/>
</dbReference>
<gene>
    <name evidence="9" type="primary">LOC106116597</name>
</gene>
<evidence type="ECO:0000256" key="2">
    <source>
        <dbReference type="ARBA" id="ARBA00008335"/>
    </source>
</evidence>
<keyword evidence="5 7" id="KW-1133">Transmembrane helix</keyword>
<evidence type="ECO:0000256" key="4">
    <source>
        <dbReference type="ARBA" id="ARBA00022692"/>
    </source>
</evidence>
<evidence type="ECO:0000256" key="1">
    <source>
        <dbReference type="ARBA" id="ARBA00004141"/>
    </source>
</evidence>
<evidence type="ECO:0000256" key="3">
    <source>
        <dbReference type="ARBA" id="ARBA00022448"/>
    </source>
</evidence>
<keyword evidence="6 7" id="KW-0472">Membrane</keyword>
<feature type="transmembrane region" description="Helical" evidence="7">
    <location>
        <begin position="470"/>
        <end position="493"/>
    </location>
</feature>
<dbReference type="InterPro" id="IPR036259">
    <property type="entry name" value="MFS_trans_sf"/>
</dbReference>
<proteinExistence type="inferred from homology"/>
<dbReference type="GO" id="GO:0016020">
    <property type="term" value="C:membrane"/>
    <property type="evidence" value="ECO:0007669"/>
    <property type="project" value="UniProtKB-SubCell"/>
</dbReference>
<dbReference type="InterPro" id="IPR005829">
    <property type="entry name" value="Sugar_transporter_CS"/>
</dbReference>
<sequence>MVSAVKMGDQKQNESKDQTKDPMTILEDGLILCKFGRFHIRLLFTSMTAVFASTMVTTTSSYILPMAECDLNMSIMHKGLLNAMPFFGQVGATFFTGFLVDAFGRRIFLVGGNAAIFVCTIIEGSSQNYWMLIVLKLLEGIALSLSFTAVASMVSEFVHKNIRDRILMLYCSFMSLSLVVAALISWGVLLQPWHVVIIKDYFELRIWNIYLYICSIWSLLAAVLYCTIPESPKYLLSHGQEREALEVLRKVYVENTGNLKTEYPITSLGASGSFKSTKEMSLKKQMTHAMIDVKELFRAPLFCRLILFSSLTFVCLLAYSALRLWYPQLSTIIENYQKDYGKTDRFCVMMNDYRFKLNEKINAFSSNITDTEICIPQISGSETYTNGIILGLFSMFFVGACGYLVDFMGQKILMFILLILCAVCSGSLYWTNSSIQAALLISATCGLMQSALSLQQNILIRVFPTTVRTLALSAIVMIGRVGSLLGNILFPIMLELGCMGPFLALSVITLCVAGLVYYLPDPNKENNGAGDK</sequence>
<feature type="transmembrane region" description="Helical" evidence="7">
    <location>
        <begin position="209"/>
        <end position="228"/>
    </location>
</feature>
<keyword evidence="4 7" id="KW-0812">Transmembrane</keyword>
<feature type="transmembrane region" description="Helical" evidence="7">
    <location>
        <begin position="166"/>
        <end position="189"/>
    </location>
</feature>
<feature type="transmembrane region" description="Helical" evidence="7">
    <location>
        <begin position="387"/>
        <end position="405"/>
    </location>
</feature>
<feature type="transmembrane region" description="Helical" evidence="7">
    <location>
        <begin position="129"/>
        <end position="154"/>
    </location>
</feature>
<feature type="transmembrane region" description="Helical" evidence="7">
    <location>
        <begin position="301"/>
        <end position="322"/>
    </location>
</feature>
<name>A0AAJ7E7E8_PAPXU</name>
<reference evidence="9" key="1">
    <citation type="submission" date="2025-08" db="UniProtKB">
        <authorList>
            <consortium name="RefSeq"/>
        </authorList>
    </citation>
    <scope>IDENTIFICATION</scope>
</reference>
<organism evidence="9">
    <name type="scientific">Papilio xuthus</name>
    <name type="common">Asian swallowtail butterfly</name>
    <dbReference type="NCBI Taxonomy" id="66420"/>
    <lineage>
        <taxon>Eukaryota</taxon>
        <taxon>Metazoa</taxon>
        <taxon>Ecdysozoa</taxon>
        <taxon>Arthropoda</taxon>
        <taxon>Hexapoda</taxon>
        <taxon>Insecta</taxon>
        <taxon>Pterygota</taxon>
        <taxon>Neoptera</taxon>
        <taxon>Endopterygota</taxon>
        <taxon>Lepidoptera</taxon>
        <taxon>Glossata</taxon>
        <taxon>Ditrysia</taxon>
        <taxon>Papilionoidea</taxon>
        <taxon>Papilionidae</taxon>
        <taxon>Papilioninae</taxon>
        <taxon>Papilio</taxon>
    </lineage>
</organism>
<dbReference type="Proteomes" id="UP000694872">
    <property type="component" value="Unplaced"/>
</dbReference>
<feature type="transmembrane region" description="Helical" evidence="7">
    <location>
        <begin position="499"/>
        <end position="519"/>
    </location>
</feature>
<feature type="transmembrane region" description="Helical" evidence="7">
    <location>
        <begin position="107"/>
        <end position="123"/>
    </location>
</feature>
<dbReference type="PANTHER" id="PTHR23511">
    <property type="entry name" value="SYNAPTIC VESICLE GLYCOPROTEIN 2"/>
    <property type="match status" value="1"/>
</dbReference>
<feature type="transmembrane region" description="Helical" evidence="7">
    <location>
        <begin position="437"/>
        <end position="458"/>
    </location>
</feature>
<dbReference type="InterPro" id="IPR020846">
    <property type="entry name" value="MFS_dom"/>
</dbReference>
<dbReference type="PROSITE" id="PS50850">
    <property type="entry name" value="MFS"/>
    <property type="match status" value="1"/>
</dbReference>
<accession>A0AAJ7E7E8</accession>
<dbReference type="GeneID" id="106116597"/>
<dbReference type="PROSITE" id="PS00216">
    <property type="entry name" value="SUGAR_TRANSPORT_1"/>
    <property type="match status" value="1"/>
</dbReference>
<feature type="domain" description="Major facilitator superfamily (MFS) profile" evidence="8">
    <location>
        <begin position="42"/>
        <end position="524"/>
    </location>
</feature>
<dbReference type="SUPFAM" id="SSF103473">
    <property type="entry name" value="MFS general substrate transporter"/>
    <property type="match status" value="1"/>
</dbReference>
<dbReference type="GO" id="GO:0022857">
    <property type="term" value="F:transmembrane transporter activity"/>
    <property type="evidence" value="ECO:0007669"/>
    <property type="project" value="InterPro"/>
</dbReference>
<evidence type="ECO:0000256" key="5">
    <source>
        <dbReference type="ARBA" id="ARBA00022989"/>
    </source>
</evidence>
<dbReference type="RefSeq" id="XP_013165931.1">
    <property type="nucleotide sequence ID" value="XM_013310477.1"/>
</dbReference>
<comment type="subcellular location">
    <subcellularLocation>
        <location evidence="1">Membrane</location>
        <topology evidence="1">Multi-pass membrane protein</topology>
    </subcellularLocation>
</comment>